<dbReference type="PANTHER" id="PTHR31301">
    <property type="entry name" value="LOB DOMAIN-CONTAINING PROTEIN 4-RELATED"/>
    <property type="match status" value="1"/>
</dbReference>
<comment type="similarity">
    <text evidence="1">Belongs to the LOB domain-containing protein family.</text>
</comment>
<dbReference type="Proteomes" id="UP000326396">
    <property type="component" value="Linkage Group LG9"/>
</dbReference>
<dbReference type="InterPro" id="IPR004883">
    <property type="entry name" value="LOB"/>
</dbReference>
<proteinExistence type="inferred from homology"/>
<gene>
    <name evidence="3" type="ORF">E3N88_41224</name>
</gene>
<comment type="caution">
    <text evidence="3">The sequence shown here is derived from an EMBL/GenBank/DDBJ whole genome shotgun (WGS) entry which is preliminary data.</text>
</comment>
<dbReference type="PROSITE" id="PS50891">
    <property type="entry name" value="LOB"/>
    <property type="match status" value="1"/>
</dbReference>
<dbReference type="EMBL" id="SZYD01000019">
    <property type="protein sequence ID" value="KAD2394247.1"/>
    <property type="molecule type" value="Genomic_DNA"/>
</dbReference>
<evidence type="ECO:0000313" key="4">
    <source>
        <dbReference type="Proteomes" id="UP000326396"/>
    </source>
</evidence>
<keyword evidence="4" id="KW-1185">Reference proteome</keyword>
<dbReference type="PANTHER" id="PTHR31301:SF120">
    <property type="entry name" value="LOB DOMAIN-CONTAINING PROTEIN 23-RELATED"/>
    <property type="match status" value="1"/>
</dbReference>
<protein>
    <recommendedName>
        <fullName evidence="2">LOB domain-containing protein</fullName>
    </recommendedName>
</protein>
<sequence>MTSTPCAVCKLIRRRCPPDCIFAPYFPDVNYRPKFSCVHKFYGASNISKMLEVIVEPHIASVAEVELGNNAMLWHRRPGRTNDRVMTELKRLSLCIRMIEIMEIFRAQRCIVIGYRDGVRCYKLCRIDTGSPKGVQVEAEPVNRVTSYRIARNRGRGGGHERATASARVGRERELLPVNFSCTNFFQNNKLTVKHIHITSTNTK</sequence>
<evidence type="ECO:0000313" key="3">
    <source>
        <dbReference type="EMBL" id="KAD2394247.1"/>
    </source>
</evidence>
<accession>A0A5N6LPY2</accession>
<dbReference type="Pfam" id="PF03195">
    <property type="entry name" value="LOB"/>
    <property type="match status" value="1"/>
</dbReference>
<dbReference type="AlphaFoldDB" id="A0A5N6LPY2"/>
<reference evidence="3 4" key="1">
    <citation type="submission" date="2019-05" db="EMBL/GenBank/DDBJ databases">
        <title>Mikania micrantha, genome provides insights into the molecular mechanism of rapid growth.</title>
        <authorList>
            <person name="Liu B."/>
        </authorList>
    </citation>
    <scope>NUCLEOTIDE SEQUENCE [LARGE SCALE GENOMIC DNA]</scope>
    <source>
        <strain evidence="3">NLD-2019</strain>
        <tissue evidence="3">Leaf</tissue>
    </source>
</reference>
<feature type="domain" description="LOB" evidence="2">
    <location>
        <begin position="4"/>
        <end position="109"/>
    </location>
</feature>
<evidence type="ECO:0000256" key="1">
    <source>
        <dbReference type="ARBA" id="ARBA00005474"/>
    </source>
</evidence>
<organism evidence="3 4">
    <name type="scientific">Mikania micrantha</name>
    <name type="common">bitter vine</name>
    <dbReference type="NCBI Taxonomy" id="192012"/>
    <lineage>
        <taxon>Eukaryota</taxon>
        <taxon>Viridiplantae</taxon>
        <taxon>Streptophyta</taxon>
        <taxon>Embryophyta</taxon>
        <taxon>Tracheophyta</taxon>
        <taxon>Spermatophyta</taxon>
        <taxon>Magnoliopsida</taxon>
        <taxon>eudicotyledons</taxon>
        <taxon>Gunneridae</taxon>
        <taxon>Pentapetalae</taxon>
        <taxon>asterids</taxon>
        <taxon>campanulids</taxon>
        <taxon>Asterales</taxon>
        <taxon>Asteraceae</taxon>
        <taxon>Asteroideae</taxon>
        <taxon>Heliantheae alliance</taxon>
        <taxon>Eupatorieae</taxon>
        <taxon>Mikania</taxon>
    </lineage>
</organism>
<evidence type="ECO:0000259" key="2">
    <source>
        <dbReference type="PROSITE" id="PS50891"/>
    </source>
</evidence>
<name>A0A5N6LPY2_9ASTR</name>